<dbReference type="RefSeq" id="XP_055901254.1">
    <property type="nucleotide sequence ID" value="XM_056045279.1"/>
</dbReference>
<feature type="domain" description="PLAT" evidence="3">
    <location>
        <begin position="439"/>
        <end position="556"/>
    </location>
</feature>
<dbReference type="PROSITE" id="PS50095">
    <property type="entry name" value="PLAT"/>
    <property type="match status" value="17"/>
</dbReference>
<dbReference type="Gene3D" id="2.60.60.20">
    <property type="entry name" value="PLAT/LH2 domain"/>
    <property type="match status" value="3"/>
</dbReference>
<feature type="domain" description="PLAT" evidence="3">
    <location>
        <begin position="701"/>
        <end position="816"/>
    </location>
</feature>
<gene>
    <name evidence="5 6 7" type="primary">LOC106054371</name>
</gene>
<feature type="domain" description="PLAT" evidence="3">
    <location>
        <begin position="2151"/>
        <end position="2270"/>
    </location>
</feature>
<proteinExistence type="predicted"/>
<feature type="domain" description="PLAT" evidence="3">
    <location>
        <begin position="1084"/>
        <end position="1204"/>
    </location>
</feature>
<dbReference type="Proteomes" id="UP001165740">
    <property type="component" value="Chromosome 10"/>
</dbReference>
<dbReference type="SUPFAM" id="SSF49723">
    <property type="entry name" value="Lipase/lipooxygenase domain (PLAT/LH2 domain)"/>
    <property type="match status" value="17"/>
</dbReference>
<dbReference type="InterPro" id="IPR036392">
    <property type="entry name" value="PLAT/LH2_dom_sf"/>
</dbReference>
<dbReference type="InterPro" id="IPR052970">
    <property type="entry name" value="Inner_ear_hair_cell_LOXHD"/>
</dbReference>
<dbReference type="GeneID" id="106054371"/>
<protein>
    <submittedName>
        <fullName evidence="5 6">Lipoxygenase homology domain-containing protein 1-like isoform X1</fullName>
    </submittedName>
</protein>
<dbReference type="PANTHER" id="PTHR45901">
    <property type="entry name" value="PROTEIN CBG12474"/>
    <property type="match status" value="1"/>
</dbReference>
<feature type="domain" description="PLAT" evidence="3">
    <location>
        <begin position="567"/>
        <end position="688"/>
    </location>
</feature>
<feature type="domain" description="PLAT" evidence="3">
    <location>
        <begin position="1434"/>
        <end position="1551"/>
    </location>
</feature>
<dbReference type="PANTHER" id="PTHR45901:SF3">
    <property type="entry name" value="LIPOXYGENASE HOMOLOGY DOMAIN-CONTAINING PROTEIN 1"/>
    <property type="match status" value="1"/>
</dbReference>
<dbReference type="InterPro" id="IPR001024">
    <property type="entry name" value="PLAT/LH2_dom"/>
</dbReference>
<dbReference type="Pfam" id="PF01477">
    <property type="entry name" value="PLAT"/>
    <property type="match status" value="17"/>
</dbReference>
<feature type="domain" description="PLAT" evidence="3">
    <location>
        <begin position="2436"/>
        <end position="2553"/>
    </location>
</feature>
<dbReference type="SMART" id="SM00308">
    <property type="entry name" value="LH2"/>
    <property type="match status" value="16"/>
</dbReference>
<feature type="region of interest" description="Disordered" evidence="2">
    <location>
        <begin position="1175"/>
        <end position="1229"/>
    </location>
</feature>
<evidence type="ECO:0000313" key="4">
    <source>
        <dbReference type="Proteomes" id="UP001165740"/>
    </source>
</evidence>
<reference evidence="5 6" key="1">
    <citation type="submission" date="2025-04" db="UniProtKB">
        <authorList>
            <consortium name="RefSeq"/>
        </authorList>
    </citation>
    <scope>IDENTIFICATION</scope>
</reference>
<sequence length="2557" mass="288179">MQQPNNNSEAVKRCMIMPVAPLSSQLRFQPHPPYGVGNPVRKKPRPFSAPQNNRSYAVPWHGSAFQEPKYPTQYHNVSLTGHRPVDSDISSHAPFAARKLAAFLDSALGYPRVDNGKSVTLPSYDPLNDPHLVEYFERRFGTLQLEELRRQKLFSRPSSSRSSGLLPKRRKLGKDEDVMYKVAVTTGDVKNAGTDAKVYLSLKGLRGKIPRTRLTKKSGSVKSGKKVRFRFAKGTTHIFKVWGPNIGDIKSLVIETSALKEEEAWYLQEIEVKNTKTKKSYIFFCNQWLSLYHNDGQVKRELFPVTSTKTEYEVVTVTGDKPGAGTDANVFVTLFGKTGKTEKTLLKNNSKNLFQQGATDTFRFKSNCVGPMKKLRIEHDNTGFAPGWYLERVVITDLMNPQWKYFFPCAQWLAKDEGDREICRDLIGSIDPLAIRKPIKYQVTVFTGDKPGAGTDANVSITMFGDLGESVEKRLTKSGTNLFERKSEDKFILTCPQLGNIERIRIGHDNSGYKAGWYLDKVIVDELEEPNRVFKFPCQRWLAKDEDDGKITRELLKDHGPRDIQGYPFVITVKTGDKPNAGTDARVYIIMYGQAGKKNSEETSGKIWLDSGGKFERNQKDLFRVEVAKMISPLSKIEIGHDNSGVGPGWYLESVTIYSPTSGIEQFFPCRQWLAIDEGDKLIQRTLYEQMGLRKKREQEISWQAWVHTSDKKNAGTDANVFMCIYGDKGKSDEIKLDNKGDNFEQGQTDTFRFTTPNLGALYKVRVWHDNTGSFAGWHLNKIELQSLESKEKYTFNCDRWLAEDEDDKELIREMPAEAPSIKKPLPLVHYIIQVYTGKKKGAGTDANVYINVFGDRGDTGNRFLKNSKTNKNKFENGKMDEFEIEAVSLSKLRKIRIGHDGKGIGSGWFLDKVVVIPKDDKQGEVTFNCNRWLDTSQDDGLIEREITASGTQMLSTTTYHVSVKTGNVSGAGTDANVSLKIFGTNGDTGNLQLRQSENSNNKFERGKTDLFKLEATDIGKIKKIKIGHDNSKLGAAWYLEEVNIDIPSKGQHYSFPCRRWLDDKEGTEVELDPVTVQAIEKTIPYEITIWTGKKKGAGTDANVFLQMYGKEGKTQEIQLRNKSDNFEEGEVDKFKIEAPDVGILQKVRIGHDGAGMMSGWYLEKMCIQRKAIKSKGLKRQLSPHGSRKSKANLSDNDSDSGSSPSPRRKRSSYKGSKPKLDAVEEEDEDDQDTEDYWFFVDKWFSKGEGDKLIVRELIPTDKDGKPLRGSLQDLSDDDDLEKMEYTVKVFTGDVSYAGTDANVFITLYGEHGDTGERHLKESATHVNKFERNQEDVFTVKAVDLGKLVKVNIRHDNKGGGADWFLDRVEVEDPKNKKTYFFPCQRWLAVSKDDGQLSRDLMPVDIALKKKLSKRDSKTSIRDEIGLEVKAALTTYHVKVYTGDKFGAGTDANVYIILFGEKDHTNKLFLKSSQNKNKFERNQMDDFTLELANIGELKKIKIGHDNAGGGGAWFLDKVEIDAPSLGRMWVFDCGHWLSDSDEDRKLERELYPRELATEEYAPCIPYEITTYTSNMSGAGTDAMVHVTLYGKETATQQKNLCSSKKECKSKFNKGSVDKFIVELEDVGPSIEKLRIGHDGSGFGAAWHLDKVEVRRLHDSGKGSVTYTFPCNRWLAKDEDDGAIERELLPAKLIQEIVGKDGETKSKELKIKDKLESKKYNVEVFTGDVSGGGTDANVFLTLFGDKGDSGERQLRNSETNKDKFERNKMDRFILEAVDLGKLYKIKIRHDNSFINPSWFLDRVEVYDGKEKYIFHCERWLAKNKDDGKIERTLYAKGYDGDMSSTGTLKSTRFGGSVASLESMRTTDTFSKSPRVTRKQLATLEEDVSHEPTIPYTIKVSTGEGSDNGTSSNVWIDIFGLKKKHTGKLFLELLQKEKFEPGSVETFSIEAVDVTEVKRIQIGHDGTAPGSGWFLKDLEVDLPTKGKHYHFECRQWLARDKGDGKTSRDFNVEDGKSSITSYKPMVTYEVTVTTGDVPDAGTDSKILMTVFGLKGTSSVLELEKRDDRFERAKTNLIKMEIDDVAPLKKIRLELTGKGSRPCWFLEKIELRNMETGNLSVFKYNNWIGHGKEGAKNPVDIPATERGKTVVEKGTYKVSVKTSDVSGAGTDANVYIILFGAFGDSGEIHLKKSETNKHLFERNQEDVFTIKDILSLGELSKLRVWHDNKGIGASWHLSSIKVEDEKTGKVYTFVCDKWLSKSEDDKQIIRELTCNTTGRSDSARGSARSNKDQTVYEIEVTTTDKSEGGTVHNGWILLEGKQGSSKIFHLKNSPQNKILRKGTTNNFSFPSKPLGKLQYCFVGAYERDDVRLEDTEGRAAMWHCHEIAVTDSATGVRYIFPCKEWIKIYRNIRPENGKKLTAQKVEESHVSTTRSLAPVKYEIVIVTADEKSAGTDANVFITIFGTNGDTGKRALTKKLTNLFERGQKDTFQIEALDLGELTKVKIEHDNSSFLRSSWLLDRVEIINMASNVTTVFPCGKWLSKKKGDCQISRELFAKTD</sequence>
<evidence type="ECO:0000259" key="3">
    <source>
        <dbReference type="PROSITE" id="PS50095"/>
    </source>
</evidence>
<dbReference type="RefSeq" id="XP_055901255.1">
    <property type="nucleotide sequence ID" value="XM_056045280.1"/>
</dbReference>
<evidence type="ECO:0000256" key="1">
    <source>
        <dbReference type="PROSITE-ProRule" id="PRU00152"/>
    </source>
</evidence>
<feature type="domain" description="PLAT" evidence="3">
    <location>
        <begin position="1892"/>
        <end position="2009"/>
    </location>
</feature>
<dbReference type="CDD" id="cd01756">
    <property type="entry name" value="PLAT_repeat"/>
    <property type="match status" value="13"/>
</dbReference>
<accession>A0A9W3BP78</accession>
<feature type="domain" description="PLAT" evidence="3">
    <location>
        <begin position="1717"/>
        <end position="1833"/>
    </location>
</feature>
<dbReference type="Gene3D" id="2.40.180.10">
    <property type="entry name" value="Catalase core domain"/>
    <property type="match status" value="14"/>
</dbReference>
<evidence type="ECO:0000313" key="5">
    <source>
        <dbReference type="RefSeq" id="XP_055901254.1"/>
    </source>
</evidence>
<feature type="domain" description="PLAT" evidence="3">
    <location>
        <begin position="829"/>
        <end position="948"/>
    </location>
</feature>
<feature type="domain" description="PLAT" evidence="3">
    <location>
        <begin position="2024"/>
        <end position="2139"/>
    </location>
</feature>
<evidence type="ECO:0000313" key="7">
    <source>
        <dbReference type="RefSeq" id="XP_055901256.1"/>
    </source>
</evidence>
<evidence type="ECO:0000313" key="6">
    <source>
        <dbReference type="RefSeq" id="XP_055901255.1"/>
    </source>
</evidence>
<keyword evidence="4" id="KW-1185">Reference proteome</keyword>
<feature type="domain" description="PLAT" evidence="3">
    <location>
        <begin position="178"/>
        <end position="303"/>
    </location>
</feature>
<name>A0A9W3BP78_BIOGL</name>
<organism evidence="4 5">
    <name type="scientific">Biomphalaria glabrata</name>
    <name type="common">Bloodfluke planorb</name>
    <name type="synonym">Freshwater snail</name>
    <dbReference type="NCBI Taxonomy" id="6526"/>
    <lineage>
        <taxon>Eukaryota</taxon>
        <taxon>Metazoa</taxon>
        <taxon>Spiralia</taxon>
        <taxon>Lophotrochozoa</taxon>
        <taxon>Mollusca</taxon>
        <taxon>Gastropoda</taxon>
        <taxon>Heterobranchia</taxon>
        <taxon>Euthyneura</taxon>
        <taxon>Panpulmonata</taxon>
        <taxon>Hygrophila</taxon>
        <taxon>Lymnaeoidea</taxon>
        <taxon>Planorbidae</taxon>
        <taxon>Biomphalaria</taxon>
    </lineage>
</organism>
<evidence type="ECO:0000256" key="2">
    <source>
        <dbReference type="SAM" id="MobiDB-lite"/>
    </source>
</evidence>
<feature type="domain" description="PLAT" evidence="3">
    <location>
        <begin position="1284"/>
        <end position="1402"/>
    </location>
</feature>
<dbReference type="RefSeq" id="XP_055901256.1">
    <property type="nucleotide sequence ID" value="XM_056045281.1"/>
</dbReference>
<dbReference type="OrthoDB" id="5322100at2759"/>
<comment type="caution">
    <text evidence="1">Lacks conserved residue(s) required for the propagation of feature annotation.</text>
</comment>
<dbReference type="OMA" id="MICEMPA"/>
<feature type="domain" description="PLAT" evidence="3">
    <location>
        <begin position="1564"/>
        <end position="1688"/>
    </location>
</feature>
<feature type="domain" description="PLAT" evidence="3">
    <location>
        <begin position="310"/>
        <end position="427"/>
    </location>
</feature>
<feature type="domain" description="PLAT" evidence="3">
    <location>
        <begin position="958"/>
        <end position="1076"/>
    </location>
</feature>
<feature type="domain" description="PLAT" evidence="3">
    <location>
        <begin position="2291"/>
        <end position="2417"/>
    </location>
</feature>